<keyword evidence="3" id="KW-1133">Transmembrane helix</keyword>
<dbReference type="InterPro" id="IPR036179">
    <property type="entry name" value="Ig-like_dom_sf"/>
</dbReference>
<organism evidence="6 7">
    <name type="scientific">Pinctada imbricata</name>
    <name type="common">Atlantic pearl-oyster</name>
    <name type="synonym">Pinctada martensii</name>
    <dbReference type="NCBI Taxonomy" id="66713"/>
    <lineage>
        <taxon>Eukaryota</taxon>
        <taxon>Metazoa</taxon>
        <taxon>Spiralia</taxon>
        <taxon>Lophotrochozoa</taxon>
        <taxon>Mollusca</taxon>
        <taxon>Bivalvia</taxon>
        <taxon>Autobranchia</taxon>
        <taxon>Pteriomorphia</taxon>
        <taxon>Pterioida</taxon>
        <taxon>Pterioidea</taxon>
        <taxon>Pteriidae</taxon>
        <taxon>Pinctada</taxon>
    </lineage>
</organism>
<dbReference type="GO" id="GO:0005886">
    <property type="term" value="C:plasma membrane"/>
    <property type="evidence" value="ECO:0007669"/>
    <property type="project" value="TreeGrafter"/>
</dbReference>
<keyword evidence="3" id="KW-0812">Transmembrane</keyword>
<keyword evidence="3" id="KW-0472">Membrane</keyword>
<evidence type="ECO:0000256" key="4">
    <source>
        <dbReference type="SAM" id="SignalP"/>
    </source>
</evidence>
<dbReference type="InterPro" id="IPR050958">
    <property type="entry name" value="Cell_Adh-Cytoskel_Orgn"/>
</dbReference>
<dbReference type="AlphaFoldDB" id="A0AA88Y5W4"/>
<dbReference type="Gene3D" id="2.60.40.10">
    <property type="entry name" value="Immunoglobulins"/>
    <property type="match status" value="2"/>
</dbReference>
<dbReference type="PROSITE" id="PS50835">
    <property type="entry name" value="IG_LIKE"/>
    <property type="match status" value="1"/>
</dbReference>
<keyword evidence="1 4" id="KW-0732">Signal</keyword>
<comment type="caution">
    <text evidence="6">The sequence shown here is derived from an EMBL/GenBank/DDBJ whole genome shotgun (WGS) entry which is preliminary data.</text>
</comment>
<protein>
    <recommendedName>
        <fullName evidence="5">Ig-like domain-containing protein</fullName>
    </recommendedName>
</protein>
<evidence type="ECO:0000256" key="3">
    <source>
        <dbReference type="SAM" id="Phobius"/>
    </source>
</evidence>
<keyword evidence="2" id="KW-1015">Disulfide bond</keyword>
<feature type="transmembrane region" description="Helical" evidence="3">
    <location>
        <begin position="345"/>
        <end position="366"/>
    </location>
</feature>
<dbReference type="PANTHER" id="PTHR45080:SF8">
    <property type="entry name" value="IG-LIKE DOMAIN-CONTAINING PROTEIN"/>
    <property type="match status" value="1"/>
</dbReference>
<keyword evidence="7" id="KW-1185">Reference proteome</keyword>
<evidence type="ECO:0000259" key="5">
    <source>
        <dbReference type="PROSITE" id="PS50835"/>
    </source>
</evidence>
<feature type="domain" description="Ig-like" evidence="5">
    <location>
        <begin position="77"/>
        <end position="232"/>
    </location>
</feature>
<dbReference type="EMBL" id="VSWD01000007">
    <property type="protein sequence ID" value="KAK3098708.1"/>
    <property type="molecule type" value="Genomic_DNA"/>
</dbReference>
<proteinExistence type="predicted"/>
<dbReference type="InterPro" id="IPR013783">
    <property type="entry name" value="Ig-like_fold"/>
</dbReference>
<feature type="signal peptide" evidence="4">
    <location>
        <begin position="1"/>
        <end position="22"/>
    </location>
</feature>
<dbReference type="SUPFAM" id="SSF48726">
    <property type="entry name" value="Immunoglobulin"/>
    <property type="match status" value="2"/>
</dbReference>
<dbReference type="Proteomes" id="UP001186944">
    <property type="component" value="Unassembled WGS sequence"/>
</dbReference>
<dbReference type="GO" id="GO:0007156">
    <property type="term" value="P:homophilic cell adhesion via plasma membrane adhesion molecules"/>
    <property type="evidence" value="ECO:0007669"/>
    <property type="project" value="TreeGrafter"/>
</dbReference>
<feature type="chain" id="PRO_5041716459" description="Ig-like domain-containing protein" evidence="4">
    <location>
        <begin position="23"/>
        <end position="388"/>
    </location>
</feature>
<evidence type="ECO:0000313" key="7">
    <source>
        <dbReference type="Proteomes" id="UP001186944"/>
    </source>
</evidence>
<sequence>MTGYEVVPYIIILLSFRQTVLGFQLNIHLPSDPSSSVRCQDHLVLQASTAENTLYNRLGHDYSSVSNTTSLPKPNTPHSTCTFSLTKADFILNGTNDFKVTKIHTRKERTLSLTCSVESRETSVTLHGQGIAEISAVSLAGRNITIKLYNIQYSNKGIYVCKDASSDILMAWNVTVLEWEHRRGNVTLRTLPGINTVMESTLELSTCGYQDAGNYVCRVKDSTGEVVEKAFALDVYAPPVKTNETFTVKDTLASISVYFYSVPEPLNIKWTKEGRLLQNGTKYHMKSTNSTVHLKVFRKLVNTQGFLSTLDISGPSANDFGEYIFHIENQFGTVTTTINLTNPKAVGTAAGLLLIFVIVVVSARCCKLPAKKGKHFQREKRDNNTLSE</sequence>
<dbReference type="GO" id="GO:0030424">
    <property type="term" value="C:axon"/>
    <property type="evidence" value="ECO:0007669"/>
    <property type="project" value="TreeGrafter"/>
</dbReference>
<name>A0AA88Y5W4_PINIB</name>
<gene>
    <name evidence="6" type="ORF">FSP39_022284</name>
</gene>
<reference evidence="6" key="1">
    <citation type="submission" date="2019-08" db="EMBL/GenBank/DDBJ databases">
        <title>The improved chromosome-level genome for the pearl oyster Pinctada fucata martensii using PacBio sequencing and Hi-C.</title>
        <authorList>
            <person name="Zheng Z."/>
        </authorList>
    </citation>
    <scope>NUCLEOTIDE SEQUENCE</scope>
    <source>
        <strain evidence="6">ZZ-2019</strain>
        <tissue evidence="6">Adductor muscle</tissue>
    </source>
</reference>
<dbReference type="GO" id="GO:0050808">
    <property type="term" value="P:synapse organization"/>
    <property type="evidence" value="ECO:0007669"/>
    <property type="project" value="TreeGrafter"/>
</dbReference>
<dbReference type="GO" id="GO:0008046">
    <property type="term" value="F:axon guidance receptor activity"/>
    <property type="evidence" value="ECO:0007669"/>
    <property type="project" value="TreeGrafter"/>
</dbReference>
<dbReference type="PANTHER" id="PTHR45080">
    <property type="entry name" value="CONTACTIN 5"/>
    <property type="match status" value="1"/>
</dbReference>
<evidence type="ECO:0000313" key="6">
    <source>
        <dbReference type="EMBL" id="KAK3098708.1"/>
    </source>
</evidence>
<evidence type="ECO:0000256" key="1">
    <source>
        <dbReference type="ARBA" id="ARBA00022729"/>
    </source>
</evidence>
<dbReference type="GO" id="GO:0043025">
    <property type="term" value="C:neuronal cell body"/>
    <property type="evidence" value="ECO:0007669"/>
    <property type="project" value="TreeGrafter"/>
</dbReference>
<evidence type="ECO:0000256" key="2">
    <source>
        <dbReference type="ARBA" id="ARBA00023157"/>
    </source>
</evidence>
<accession>A0AA88Y5W4</accession>
<dbReference type="InterPro" id="IPR007110">
    <property type="entry name" value="Ig-like_dom"/>
</dbReference>